<accession>A0A8S5QWR6</accession>
<reference evidence="1" key="1">
    <citation type="journal article" date="2021" name="Proc. Natl. Acad. Sci. U.S.A.">
        <title>A Catalog of Tens of Thousands of Viruses from Human Metagenomes Reveals Hidden Associations with Chronic Diseases.</title>
        <authorList>
            <person name="Tisza M.J."/>
            <person name="Buck C.B."/>
        </authorList>
    </citation>
    <scope>NUCLEOTIDE SEQUENCE</scope>
    <source>
        <strain evidence="1">Ct2wG4</strain>
    </source>
</reference>
<proteinExistence type="predicted"/>
<name>A0A8S5QWR6_9CAUD</name>
<evidence type="ECO:0000313" key="1">
    <source>
        <dbReference type="EMBL" id="DAE23496.1"/>
    </source>
</evidence>
<dbReference type="EMBL" id="BK015754">
    <property type="protein sequence ID" value="DAE23496.1"/>
    <property type="molecule type" value="Genomic_DNA"/>
</dbReference>
<protein>
    <submittedName>
        <fullName evidence="1">Uncharacterized protein</fullName>
    </submittedName>
</protein>
<organism evidence="1">
    <name type="scientific">Siphoviridae sp. ct2wG4</name>
    <dbReference type="NCBI Taxonomy" id="2826278"/>
    <lineage>
        <taxon>Viruses</taxon>
        <taxon>Duplodnaviria</taxon>
        <taxon>Heunggongvirae</taxon>
        <taxon>Uroviricota</taxon>
        <taxon>Caudoviricetes</taxon>
    </lineage>
</organism>
<sequence>MFPISDLVTRFGGGLILRFIIISLKFQPCHSLLCR</sequence>